<dbReference type="GO" id="GO:0051191">
    <property type="term" value="P:prosthetic group biosynthetic process"/>
    <property type="evidence" value="ECO:0007669"/>
    <property type="project" value="TreeGrafter"/>
</dbReference>
<evidence type="ECO:0000313" key="6">
    <source>
        <dbReference type="EMBL" id="EYE88985.1"/>
    </source>
</evidence>
<dbReference type="RefSeq" id="WP_051514934.1">
    <property type="nucleotide sequence ID" value="NZ_AZQP01000010.1"/>
</dbReference>
<dbReference type="GO" id="GO:0005524">
    <property type="term" value="F:ATP binding"/>
    <property type="evidence" value="ECO:0007669"/>
    <property type="project" value="UniProtKB-KW"/>
</dbReference>
<accession>A0A017RYH7</accession>
<dbReference type="InterPro" id="IPR002736">
    <property type="entry name" value="CitG"/>
</dbReference>
<keyword evidence="5" id="KW-0067">ATP-binding</keyword>
<keyword evidence="4" id="KW-0547">Nucleotide-binding</keyword>
<evidence type="ECO:0000256" key="1">
    <source>
        <dbReference type="ARBA" id="ARBA00001210"/>
    </source>
</evidence>
<sequence length="303" mass="33203">MGIKYCDEIMEKINNGFCISPDAFKIGEAAILGMLYEVSSSPSPGLISPYSSGSHSDMNFYTFLNSTSSIAHAMYICAQIGIDYEDEILEKIRSVGLWAEKNMLRATDGINTQRGLLFLAGVTAAAAGMCIRNRYRVTRFNISKMASIICYGLVERELKTLSNSKKLTNGERLFLEYGLTGVRGEIEKGLPSIIEVGLPCYEEAISFGLSTPKALSHSLIGLMTVVEDTTVVNRCGIEGLNKMREMAIKALKLGGMKTLEGEGYINKMEDVFVAHNISPGGAADLLAVTVMIHELEKHFRKDE</sequence>
<gene>
    <name evidence="6" type="ORF">Q428_04905</name>
</gene>
<protein>
    <recommendedName>
        <fullName evidence="2">triphosphoribosyl-dephospho-CoA synthase</fullName>
        <ecNumber evidence="2">2.4.2.52</ecNumber>
    </recommendedName>
</protein>
<dbReference type="Gene3D" id="1.10.4200.10">
    <property type="entry name" value="Triphosphoribosyl-dephospho-CoA protein"/>
    <property type="match status" value="1"/>
</dbReference>
<dbReference type="STRING" id="1403537.Q428_04905"/>
<dbReference type="OrthoDB" id="114886at2"/>
<keyword evidence="3" id="KW-0808">Transferase</keyword>
<keyword evidence="7" id="KW-1185">Reference proteome</keyword>
<dbReference type="PANTHER" id="PTHR30201">
    <property type="entry name" value="TRIPHOSPHORIBOSYL-DEPHOSPHO-COA SYNTHASE"/>
    <property type="match status" value="1"/>
</dbReference>
<dbReference type="EMBL" id="AZQP01000010">
    <property type="protein sequence ID" value="EYE88985.1"/>
    <property type="molecule type" value="Genomic_DNA"/>
</dbReference>
<dbReference type="EC" id="2.4.2.52" evidence="2"/>
<evidence type="ECO:0000256" key="2">
    <source>
        <dbReference type="ARBA" id="ARBA00012074"/>
    </source>
</evidence>
<name>A0A017RYH7_9CLOT</name>
<dbReference type="PANTHER" id="PTHR30201:SF2">
    <property type="entry name" value="2-(5''-TRIPHOSPHORIBOSYL)-3'-DEPHOSPHOCOENZYME-A SYNTHASE"/>
    <property type="match status" value="1"/>
</dbReference>
<comment type="catalytic activity">
    <reaction evidence="1">
        <text>3'-dephospho-CoA + ATP = 2'-(5''-triphospho-alpha-D-ribosyl)-3'-dephospho-CoA + adenine</text>
        <dbReference type="Rhea" id="RHEA:15117"/>
        <dbReference type="ChEBI" id="CHEBI:16708"/>
        <dbReference type="ChEBI" id="CHEBI:30616"/>
        <dbReference type="ChEBI" id="CHEBI:57328"/>
        <dbReference type="ChEBI" id="CHEBI:61378"/>
        <dbReference type="EC" id="2.4.2.52"/>
    </reaction>
</comment>
<evidence type="ECO:0000313" key="7">
    <source>
        <dbReference type="Proteomes" id="UP000019681"/>
    </source>
</evidence>
<evidence type="ECO:0000256" key="4">
    <source>
        <dbReference type="ARBA" id="ARBA00022741"/>
    </source>
</evidence>
<organism evidence="6 7">
    <name type="scientific">Fervidicella metallireducens AeB</name>
    <dbReference type="NCBI Taxonomy" id="1403537"/>
    <lineage>
        <taxon>Bacteria</taxon>
        <taxon>Bacillati</taxon>
        <taxon>Bacillota</taxon>
        <taxon>Clostridia</taxon>
        <taxon>Eubacteriales</taxon>
        <taxon>Clostridiaceae</taxon>
        <taxon>Fervidicella</taxon>
    </lineage>
</organism>
<evidence type="ECO:0000256" key="3">
    <source>
        <dbReference type="ARBA" id="ARBA00022679"/>
    </source>
</evidence>
<proteinExistence type="predicted"/>
<dbReference type="GO" id="GO:0046917">
    <property type="term" value="F:triphosphoribosyl-dephospho-CoA synthase activity"/>
    <property type="evidence" value="ECO:0007669"/>
    <property type="project" value="UniProtKB-EC"/>
</dbReference>
<comment type="caution">
    <text evidence="6">The sequence shown here is derived from an EMBL/GenBank/DDBJ whole genome shotgun (WGS) entry which is preliminary data.</text>
</comment>
<dbReference type="Pfam" id="PF01874">
    <property type="entry name" value="CitG"/>
    <property type="match status" value="1"/>
</dbReference>
<dbReference type="Proteomes" id="UP000019681">
    <property type="component" value="Unassembled WGS sequence"/>
</dbReference>
<evidence type="ECO:0000256" key="5">
    <source>
        <dbReference type="ARBA" id="ARBA00022840"/>
    </source>
</evidence>
<reference evidence="6 7" key="1">
    <citation type="journal article" date="2014" name="Genome Announc.">
        <title>Draft Genome Sequence of Fervidicella metallireducens Strain AeBT, an Iron-Reducing Thermoanaerobe from the Great Artesian Basin.</title>
        <authorList>
            <person name="Patel B.K."/>
        </authorList>
    </citation>
    <scope>NUCLEOTIDE SEQUENCE [LARGE SCALE GENOMIC DNA]</scope>
    <source>
        <strain evidence="6 7">AeB</strain>
    </source>
</reference>
<dbReference type="AlphaFoldDB" id="A0A017RYH7"/>